<name>A0A975B742_9BACT</name>
<feature type="domain" description="HTH luxR-type" evidence="7">
    <location>
        <begin position="210"/>
        <end position="275"/>
    </location>
</feature>
<evidence type="ECO:0000313" key="10">
    <source>
        <dbReference type="Proteomes" id="UP000663720"/>
    </source>
</evidence>
<dbReference type="EMBL" id="CP061799">
    <property type="protein sequence ID" value="QTA80028.1"/>
    <property type="molecule type" value="Genomic_DNA"/>
</dbReference>
<evidence type="ECO:0000259" key="7">
    <source>
        <dbReference type="PROSITE" id="PS50043"/>
    </source>
</evidence>
<dbReference type="GO" id="GO:0000976">
    <property type="term" value="F:transcription cis-regulatory region binding"/>
    <property type="evidence" value="ECO:0007669"/>
    <property type="project" value="TreeGrafter"/>
</dbReference>
<dbReference type="PROSITE" id="PS50110">
    <property type="entry name" value="RESPONSE_REGULATORY"/>
    <property type="match status" value="1"/>
</dbReference>
<dbReference type="InterPro" id="IPR039420">
    <property type="entry name" value="WalR-like"/>
</dbReference>
<keyword evidence="5" id="KW-0804">Transcription</keyword>
<dbReference type="PANTHER" id="PTHR48111:SF1">
    <property type="entry name" value="TWO-COMPONENT RESPONSE REGULATOR ORR33"/>
    <property type="match status" value="1"/>
</dbReference>
<protein>
    <submittedName>
        <fullName evidence="9">Two component system response regulator</fullName>
    </submittedName>
</protein>
<dbReference type="InterPro" id="IPR011006">
    <property type="entry name" value="CheY-like_superfamily"/>
</dbReference>
<organism evidence="9 10">
    <name type="scientific">Desulfonema limicola</name>
    <dbReference type="NCBI Taxonomy" id="45656"/>
    <lineage>
        <taxon>Bacteria</taxon>
        <taxon>Pseudomonadati</taxon>
        <taxon>Thermodesulfobacteriota</taxon>
        <taxon>Desulfobacteria</taxon>
        <taxon>Desulfobacterales</taxon>
        <taxon>Desulfococcaceae</taxon>
        <taxon>Desulfonema</taxon>
    </lineage>
</organism>
<dbReference type="GO" id="GO:0005829">
    <property type="term" value="C:cytosol"/>
    <property type="evidence" value="ECO:0007669"/>
    <property type="project" value="TreeGrafter"/>
</dbReference>
<evidence type="ECO:0000256" key="2">
    <source>
        <dbReference type="ARBA" id="ARBA00023012"/>
    </source>
</evidence>
<reference evidence="9" key="1">
    <citation type="journal article" date="2021" name="Microb. Physiol.">
        <title>Proteogenomic Insights into the Physiology of Marine, Sulfate-Reducing, Filamentous Desulfonema limicola and Desulfonema magnum.</title>
        <authorList>
            <person name="Schnaars V."/>
            <person name="Wohlbrand L."/>
            <person name="Scheve S."/>
            <person name="Hinrichs C."/>
            <person name="Reinhardt R."/>
            <person name="Rabus R."/>
        </authorList>
    </citation>
    <scope>NUCLEOTIDE SEQUENCE</scope>
    <source>
        <strain evidence="9">5ac10</strain>
    </source>
</reference>
<sequence length="276" mass="30978">MFDLSGKKNNILIVDDTPKNIQAAASILSRQGYDIAFDEDGESALQHVKSVQFDLILLDIIMPGKNGYQVCQSLKNDPETKQIPVIFLTAKADTESIVQGFNAGASDYVTKPFNEAELLARVNTHLELAQHRNHLEKLVQERTKALEVVLQIREEISAKHEKKLNSNIYNRILPMLETLKESLTSSRQKKCLESIETGLEEILSDFSHKLSMPQYNLTSSEIKVAGLIKEGKSTKQIAHLLCISENTITFHRQNIRKKLGLSGKSADIKSFLNSFN</sequence>
<gene>
    <name evidence="9" type="ORF">dnl_23140</name>
</gene>
<dbReference type="GO" id="GO:0032993">
    <property type="term" value="C:protein-DNA complex"/>
    <property type="evidence" value="ECO:0007669"/>
    <property type="project" value="TreeGrafter"/>
</dbReference>
<dbReference type="InterPro" id="IPR000792">
    <property type="entry name" value="Tscrpt_reg_LuxR_C"/>
</dbReference>
<dbReference type="GO" id="GO:0000156">
    <property type="term" value="F:phosphorelay response regulator activity"/>
    <property type="evidence" value="ECO:0007669"/>
    <property type="project" value="TreeGrafter"/>
</dbReference>
<keyword evidence="10" id="KW-1185">Reference proteome</keyword>
<keyword evidence="2" id="KW-0902">Two-component regulatory system</keyword>
<keyword evidence="4" id="KW-0238">DNA-binding</keyword>
<dbReference type="Pfam" id="PF00196">
    <property type="entry name" value="GerE"/>
    <property type="match status" value="1"/>
</dbReference>
<dbReference type="PROSITE" id="PS00622">
    <property type="entry name" value="HTH_LUXR_1"/>
    <property type="match status" value="1"/>
</dbReference>
<dbReference type="KEGG" id="dli:dnl_23140"/>
<dbReference type="PROSITE" id="PS50043">
    <property type="entry name" value="HTH_LUXR_2"/>
    <property type="match status" value="1"/>
</dbReference>
<dbReference type="GO" id="GO:0006355">
    <property type="term" value="P:regulation of DNA-templated transcription"/>
    <property type="evidence" value="ECO:0007669"/>
    <property type="project" value="InterPro"/>
</dbReference>
<dbReference type="RefSeq" id="WP_207691706.1">
    <property type="nucleotide sequence ID" value="NZ_CP061799.1"/>
</dbReference>
<dbReference type="PANTHER" id="PTHR48111">
    <property type="entry name" value="REGULATOR OF RPOS"/>
    <property type="match status" value="1"/>
</dbReference>
<evidence type="ECO:0000313" key="9">
    <source>
        <dbReference type="EMBL" id="QTA80028.1"/>
    </source>
</evidence>
<evidence type="ECO:0000256" key="5">
    <source>
        <dbReference type="ARBA" id="ARBA00023163"/>
    </source>
</evidence>
<evidence type="ECO:0000256" key="4">
    <source>
        <dbReference type="ARBA" id="ARBA00023125"/>
    </source>
</evidence>
<dbReference type="Pfam" id="PF00072">
    <property type="entry name" value="Response_reg"/>
    <property type="match status" value="1"/>
</dbReference>
<evidence type="ECO:0000259" key="8">
    <source>
        <dbReference type="PROSITE" id="PS50110"/>
    </source>
</evidence>
<proteinExistence type="predicted"/>
<dbReference type="CDD" id="cd19920">
    <property type="entry name" value="REC_PA4781-like"/>
    <property type="match status" value="1"/>
</dbReference>
<accession>A0A975B742</accession>
<dbReference type="Gene3D" id="3.40.50.2300">
    <property type="match status" value="1"/>
</dbReference>
<dbReference type="Gene3D" id="1.10.10.10">
    <property type="entry name" value="Winged helix-like DNA-binding domain superfamily/Winged helix DNA-binding domain"/>
    <property type="match status" value="1"/>
</dbReference>
<dbReference type="InterPro" id="IPR001789">
    <property type="entry name" value="Sig_transdc_resp-reg_receiver"/>
</dbReference>
<evidence type="ECO:0000256" key="3">
    <source>
        <dbReference type="ARBA" id="ARBA00023015"/>
    </source>
</evidence>
<dbReference type="AlphaFoldDB" id="A0A975B742"/>
<keyword evidence="1 6" id="KW-0597">Phosphoprotein</keyword>
<dbReference type="SMART" id="SM00448">
    <property type="entry name" value="REC"/>
    <property type="match status" value="1"/>
</dbReference>
<dbReference type="InterPro" id="IPR036388">
    <property type="entry name" value="WH-like_DNA-bd_sf"/>
</dbReference>
<dbReference type="CDD" id="cd06170">
    <property type="entry name" value="LuxR_C_like"/>
    <property type="match status" value="1"/>
</dbReference>
<feature type="modified residue" description="4-aspartylphosphate" evidence="6">
    <location>
        <position position="59"/>
    </location>
</feature>
<dbReference type="InterPro" id="IPR016032">
    <property type="entry name" value="Sig_transdc_resp-reg_C-effctor"/>
</dbReference>
<evidence type="ECO:0000256" key="6">
    <source>
        <dbReference type="PROSITE-ProRule" id="PRU00169"/>
    </source>
</evidence>
<dbReference type="SMART" id="SM00421">
    <property type="entry name" value="HTH_LUXR"/>
    <property type="match status" value="1"/>
</dbReference>
<dbReference type="SUPFAM" id="SSF52172">
    <property type="entry name" value="CheY-like"/>
    <property type="match status" value="1"/>
</dbReference>
<dbReference type="SUPFAM" id="SSF46894">
    <property type="entry name" value="C-terminal effector domain of the bipartite response regulators"/>
    <property type="match status" value="1"/>
</dbReference>
<dbReference type="Proteomes" id="UP000663720">
    <property type="component" value="Chromosome"/>
</dbReference>
<evidence type="ECO:0000256" key="1">
    <source>
        <dbReference type="ARBA" id="ARBA00022553"/>
    </source>
</evidence>
<feature type="domain" description="Response regulatory" evidence="8">
    <location>
        <begin position="10"/>
        <end position="126"/>
    </location>
</feature>
<dbReference type="PRINTS" id="PR00038">
    <property type="entry name" value="HTHLUXR"/>
</dbReference>
<keyword evidence="3" id="KW-0805">Transcription regulation</keyword>